<evidence type="ECO:0008006" key="3">
    <source>
        <dbReference type="Google" id="ProtNLM"/>
    </source>
</evidence>
<dbReference type="EMBL" id="AQFT01000124">
    <property type="protein sequence ID" value="EMZ22155.1"/>
    <property type="molecule type" value="Genomic_DNA"/>
</dbReference>
<name>N2A7T8_9FIRM</name>
<dbReference type="AlphaFoldDB" id="N2A7T8"/>
<gene>
    <name evidence="1" type="ORF">C823_04243</name>
</gene>
<dbReference type="InterPro" id="IPR029068">
    <property type="entry name" value="Glyas_Bleomycin-R_OHBP_Dase"/>
</dbReference>
<accession>N2A7T8</accession>
<dbReference type="Gene3D" id="3.10.180.10">
    <property type="entry name" value="2,3-Dihydroxybiphenyl 1,2-Dioxygenase, domain 1"/>
    <property type="match status" value="1"/>
</dbReference>
<evidence type="ECO:0000313" key="2">
    <source>
        <dbReference type="Proteomes" id="UP000012589"/>
    </source>
</evidence>
<sequence>MDGKMKFHHIGIATVDMDEMLQHLYRILDIANVTEPVYDKNQDATLCMVTLKDSYKIF</sequence>
<keyword evidence="2" id="KW-1185">Reference proteome</keyword>
<comment type="caution">
    <text evidence="1">The sequence shown here is derived from an EMBL/GenBank/DDBJ whole genome shotgun (WGS) entry which is preliminary data.</text>
</comment>
<evidence type="ECO:0000313" key="1">
    <source>
        <dbReference type="EMBL" id="EMZ22155.1"/>
    </source>
</evidence>
<reference evidence="1 2" key="1">
    <citation type="journal article" date="2014" name="Genome Announc.">
        <title>Draft genome sequences of the altered schaedler flora, a defined bacterial community from gnotobiotic mice.</title>
        <authorList>
            <person name="Wannemuehler M.J."/>
            <person name="Overstreet A.M."/>
            <person name="Ward D.V."/>
            <person name="Phillips G.J."/>
        </authorList>
    </citation>
    <scope>NUCLEOTIDE SEQUENCE [LARGE SCALE GENOMIC DNA]</scope>
    <source>
        <strain evidence="1 2">ASF492</strain>
    </source>
</reference>
<dbReference type="HOGENOM" id="CLU_2972685_0_0_9"/>
<organism evidence="1 2">
    <name type="scientific">Eubacterium plexicaudatum ASF492</name>
    <dbReference type="NCBI Taxonomy" id="1235802"/>
    <lineage>
        <taxon>Bacteria</taxon>
        <taxon>Bacillati</taxon>
        <taxon>Bacillota</taxon>
        <taxon>Clostridia</taxon>
        <taxon>Eubacteriales</taxon>
        <taxon>Eubacteriaceae</taxon>
        <taxon>Eubacterium</taxon>
    </lineage>
</organism>
<proteinExistence type="predicted"/>
<dbReference type="Proteomes" id="UP000012589">
    <property type="component" value="Unassembled WGS sequence"/>
</dbReference>
<dbReference type="STRING" id="1235802.C823_04243"/>
<dbReference type="PATRIC" id="fig|1235802.3.peg.4508"/>
<protein>
    <recommendedName>
        <fullName evidence="3">Methylmalonyl-CoA epimerase</fullName>
    </recommendedName>
</protein>